<sequence length="320" mass="34758">MTLFTAFFNMFVAAYLWYVVHDRIITHGGIMMNLLEFHKQIKGYTQNKQPGIQKDMDPQPITEMEGYKSGGKLTGKVALITGGDSGIGRSVAMLFAKEGANVAIGYYDEHEDAQKVVDDLREVGVKAKAYAHDLKVVSESQKLIDQVVKDFDGLNILVNNGGVQFPQDSFQEITPEQVKETFETNIFGMMFLSQAAAPHLKNGDAIINTTSVTAYRGSAHLIDYSATKGAIVAFTRSLATSLIEQGVRVNAVAPGPIYTPLIPATFSDEKVANQGGETPMGRRGQPAELAPSYVFLASYADSSYITGQVIHVNGGDYITS</sequence>
<evidence type="ECO:0000313" key="9">
    <source>
        <dbReference type="EMBL" id="KKI65418.1"/>
    </source>
</evidence>
<dbReference type="InterPro" id="IPR036291">
    <property type="entry name" value="NAD(P)-bd_dom_sf"/>
</dbReference>
<dbReference type="EC" id="1.1.1.304" evidence="3"/>
<dbReference type="PATRIC" id="fig|74704.6.peg.1410"/>
<evidence type="ECO:0000256" key="5">
    <source>
        <dbReference type="ARBA" id="ARBA00023002"/>
    </source>
</evidence>
<evidence type="ECO:0000256" key="6">
    <source>
        <dbReference type="ARBA" id="ARBA00029989"/>
    </source>
</evidence>
<dbReference type="GO" id="GO:0008206">
    <property type="term" value="P:bile acid metabolic process"/>
    <property type="evidence" value="ECO:0007669"/>
    <property type="project" value="UniProtKB-ARBA"/>
</dbReference>
<evidence type="ECO:0000256" key="8">
    <source>
        <dbReference type="ARBA" id="ARBA00047315"/>
    </source>
</evidence>
<evidence type="ECO:0000256" key="1">
    <source>
        <dbReference type="ARBA" id="ARBA00003200"/>
    </source>
</evidence>
<evidence type="ECO:0000256" key="7">
    <source>
        <dbReference type="ARBA" id="ARBA00031758"/>
    </source>
</evidence>
<dbReference type="SUPFAM" id="SSF51735">
    <property type="entry name" value="NAD(P)-binding Rossmann-fold domains"/>
    <property type="match status" value="1"/>
</dbReference>
<protein>
    <recommendedName>
        <fullName evidence="4">Diacetyl reductase [(S)-acetoin forming]</fullName>
        <ecNumber evidence="3">1.1.1.304</ecNumber>
    </recommendedName>
    <alternativeName>
        <fullName evidence="6">Acetoin(diacetyl) reductase</fullName>
    </alternativeName>
    <alternativeName>
        <fullName evidence="7">Meso-2,3-butanediol dehydrogenase</fullName>
    </alternativeName>
</protein>
<dbReference type="GO" id="GO:0052588">
    <property type="term" value="F:diacetyl reductase ((S)-acetoin forming) (NAD+) activity"/>
    <property type="evidence" value="ECO:0007669"/>
    <property type="project" value="UniProtKB-EC"/>
</dbReference>
<gene>
    <name evidence="9" type="ORF">UF66_1375</name>
</gene>
<dbReference type="Gene3D" id="3.40.50.720">
    <property type="entry name" value="NAD(P)-binding Rossmann-like Domain"/>
    <property type="match status" value="1"/>
</dbReference>
<evidence type="ECO:0000256" key="3">
    <source>
        <dbReference type="ARBA" id="ARBA00012848"/>
    </source>
</evidence>
<keyword evidence="5" id="KW-0560">Oxidoreductase</keyword>
<comment type="catalytic activity">
    <reaction evidence="8">
        <text>(S)-acetoin + NAD(+) = diacetyl + NADH + H(+)</text>
        <dbReference type="Rhea" id="RHEA:27286"/>
        <dbReference type="ChEBI" id="CHEBI:15378"/>
        <dbReference type="ChEBI" id="CHEBI:15687"/>
        <dbReference type="ChEBI" id="CHEBI:16583"/>
        <dbReference type="ChEBI" id="CHEBI:57540"/>
        <dbReference type="ChEBI" id="CHEBI:57945"/>
        <dbReference type="EC" id="1.1.1.304"/>
    </reaction>
</comment>
<name>A0A0M2P696_STACC</name>
<dbReference type="Proteomes" id="UP000034455">
    <property type="component" value="Unassembled WGS sequence"/>
</dbReference>
<dbReference type="PRINTS" id="PR00080">
    <property type="entry name" value="SDRFAMILY"/>
</dbReference>
<proteinExistence type="inferred from homology"/>
<accession>A0A0M2P696</accession>
<organism evidence="9 10">
    <name type="scientific">Staphylococcus cohnii subsp. cohnii</name>
    <dbReference type="NCBI Taxonomy" id="74704"/>
    <lineage>
        <taxon>Bacteria</taxon>
        <taxon>Bacillati</taxon>
        <taxon>Bacillota</taxon>
        <taxon>Bacilli</taxon>
        <taxon>Bacillales</taxon>
        <taxon>Staphylococcaceae</taxon>
        <taxon>Staphylococcus</taxon>
        <taxon>Staphylococcus cohnii species complex</taxon>
    </lineage>
</organism>
<dbReference type="EMBL" id="LAKJ01000002">
    <property type="protein sequence ID" value="KKI65418.1"/>
    <property type="molecule type" value="Genomic_DNA"/>
</dbReference>
<dbReference type="PROSITE" id="PS00061">
    <property type="entry name" value="ADH_SHORT"/>
    <property type="match status" value="1"/>
</dbReference>
<dbReference type="AlphaFoldDB" id="A0A0M2P696"/>
<dbReference type="PRINTS" id="PR00081">
    <property type="entry name" value="GDHRDH"/>
</dbReference>
<comment type="similarity">
    <text evidence="2">Belongs to the short-chain dehydrogenases/reductases (SDR) family.</text>
</comment>
<dbReference type="Pfam" id="PF13561">
    <property type="entry name" value="adh_short_C2"/>
    <property type="match status" value="1"/>
</dbReference>
<comment type="function">
    <text evidence="1">Catalyzes the irreversible reduction of 2,3-butanediol to (S)-acetoin in the presence of NADH.</text>
</comment>
<dbReference type="PANTHER" id="PTHR48107:SF16">
    <property type="entry name" value="NADPH-DEPENDENT ALDEHYDE REDUCTASE 1, CHLOROPLASTIC"/>
    <property type="match status" value="1"/>
</dbReference>
<dbReference type="InterPro" id="IPR002347">
    <property type="entry name" value="SDR_fam"/>
</dbReference>
<reference evidence="9 10" key="1">
    <citation type="submission" date="2015-03" db="EMBL/GenBank/DDBJ databases">
        <title>Genome Assembly of Staphylococcus cohnii subsp. cohnii strain G22B2.</title>
        <authorList>
            <person name="Nair G."/>
            <person name="Kaur G."/>
            <person name="Khatri I."/>
            <person name="Singh N.K."/>
            <person name="Sathyabama S."/>
            <person name="Maurya S.K."/>
            <person name="Subramanian S."/>
            <person name="Agrewala J.N."/>
            <person name="Mayilraj S."/>
        </authorList>
    </citation>
    <scope>NUCLEOTIDE SEQUENCE [LARGE SCALE GENOMIC DNA]</scope>
    <source>
        <strain evidence="9 10">G22B2</strain>
    </source>
</reference>
<dbReference type="FunFam" id="3.40.50.720:FF:000084">
    <property type="entry name" value="Short-chain dehydrogenase reductase"/>
    <property type="match status" value="1"/>
</dbReference>
<dbReference type="PANTHER" id="PTHR48107">
    <property type="entry name" value="NADPH-DEPENDENT ALDEHYDE REDUCTASE-LIKE PROTEIN, CHLOROPLASTIC-RELATED"/>
    <property type="match status" value="1"/>
</dbReference>
<dbReference type="InterPro" id="IPR020904">
    <property type="entry name" value="Sc_DH/Rdtase_CS"/>
</dbReference>
<evidence type="ECO:0000256" key="4">
    <source>
        <dbReference type="ARBA" id="ARBA00016110"/>
    </source>
</evidence>
<evidence type="ECO:0000313" key="10">
    <source>
        <dbReference type="Proteomes" id="UP000034455"/>
    </source>
</evidence>
<evidence type="ECO:0000256" key="2">
    <source>
        <dbReference type="ARBA" id="ARBA00006484"/>
    </source>
</evidence>
<comment type="caution">
    <text evidence="9">The sequence shown here is derived from an EMBL/GenBank/DDBJ whole genome shotgun (WGS) entry which is preliminary data.</text>
</comment>